<dbReference type="eggNOG" id="KOG1121">
    <property type="taxonomic scope" value="Eukaryota"/>
</dbReference>
<evidence type="ECO:0000256" key="2">
    <source>
        <dbReference type="ARBA" id="ARBA00022723"/>
    </source>
</evidence>
<evidence type="ECO:0000259" key="7">
    <source>
        <dbReference type="Pfam" id="PF05699"/>
    </source>
</evidence>
<dbReference type="GO" id="GO:0008270">
    <property type="term" value="F:zinc ion binding"/>
    <property type="evidence" value="ECO:0007669"/>
    <property type="project" value="UniProtKB-KW"/>
</dbReference>
<evidence type="ECO:0000256" key="3">
    <source>
        <dbReference type="ARBA" id="ARBA00022771"/>
    </source>
</evidence>
<dbReference type="OrthoDB" id="3944016at2759"/>
<keyword evidence="4" id="KW-0862">Zinc</keyword>
<feature type="region of interest" description="Disordered" evidence="6">
    <location>
        <begin position="1"/>
        <end position="66"/>
    </location>
</feature>
<dbReference type="InParanoid" id="K2S776"/>
<evidence type="ECO:0000256" key="4">
    <source>
        <dbReference type="ARBA" id="ARBA00022833"/>
    </source>
</evidence>
<sequence>MPSTNENSYPLPALLSHCQGTRPPQSRAECTMPPQTMPSSQDSHSVTASDPPAGSISLGSPRPDSTHRVVDVDLTKVRDSKGRLIPGLRYRMRHRTQFAGTRISWIFDHGADCESDGGVRWFVCRQCQLDRRHGDGVYKLTGIHAVEAHLEQAHKISNPRKPKKPELPPIQDFFQRRSSTPSSSSSSSYSLVTPFHDLRFKQAFTDAVIKLDLSFRQASSEELRDVILMGGPAAERAIPKSPMGVAGWVKWSFEDRRQQLKELVSKTGSKINFSVDMWTSDEGNKRAYLAVNSHFIDHCGSLRTALLSFTRIIGPHSGENLAKAVYSSIRTYHIDYTRIGCFVADNASNNEEMLRELQLLIPIDYPSCRIRCIGHIINLVVEAILFGKGVSKFKQSLVGRTEDSEEAFEMWSKEGPIGKLLNICVFINRSDQRRVAFGNCQLPEERALDEDADPDGGDEVFYYVLIVDQGVRWSSVYYMVKRALKLRHAIDRYIDRYEKQGQGYDIRQDRLSSQDWDQLGRFYHLLEPFKRLTEYMEGRANSAGREGSRGAIWESLKAMDFMYKHLKTVVDDLERQLTCGDVTADDWQQFSAKVDAGWYKLNDYYKHFDDSPVYCAAIFLHPNYRFEYFEQNWTAHKSWIAKARGFIRRMYCQYEAKYLAELDVNEDEEPPVEDESRRARGSCFADFEAFGRPNNASMRGKKRRRLESTQLQAYWDAGATAYTVNDALAWWGTEGAQWPVLQRMAFDIFSIPAMSAEPERVFSHTRRIITYERTRLGDDTIEADICQKHWLLNRVVE</sequence>
<keyword evidence="2" id="KW-0479">Metal-binding</keyword>
<dbReference type="GO" id="GO:0005634">
    <property type="term" value="C:nucleus"/>
    <property type="evidence" value="ECO:0007669"/>
    <property type="project" value="UniProtKB-SubCell"/>
</dbReference>
<evidence type="ECO:0000256" key="1">
    <source>
        <dbReference type="ARBA" id="ARBA00004123"/>
    </source>
</evidence>
<comment type="subcellular location">
    <subcellularLocation>
        <location evidence="1">Nucleus</location>
    </subcellularLocation>
</comment>
<dbReference type="HOGENOM" id="CLU_009123_10_0_1"/>
<keyword evidence="3" id="KW-0863">Zinc-finger</keyword>
<dbReference type="PANTHER" id="PTHR46481">
    <property type="entry name" value="ZINC FINGER BED DOMAIN-CONTAINING PROTEIN 4"/>
    <property type="match status" value="1"/>
</dbReference>
<dbReference type="GO" id="GO:0046983">
    <property type="term" value="F:protein dimerization activity"/>
    <property type="evidence" value="ECO:0007669"/>
    <property type="project" value="InterPro"/>
</dbReference>
<feature type="compositionally biased region" description="Polar residues" evidence="6">
    <location>
        <begin position="33"/>
        <end position="48"/>
    </location>
</feature>
<proteinExistence type="predicted"/>
<dbReference type="SUPFAM" id="SSF53098">
    <property type="entry name" value="Ribonuclease H-like"/>
    <property type="match status" value="1"/>
</dbReference>
<dbReference type="InterPro" id="IPR052035">
    <property type="entry name" value="ZnF_BED_domain_contain"/>
</dbReference>
<evidence type="ECO:0000256" key="6">
    <source>
        <dbReference type="SAM" id="MobiDB-lite"/>
    </source>
</evidence>
<dbReference type="VEuPathDB" id="FungiDB:MPH_10138"/>
<protein>
    <submittedName>
        <fullName evidence="8">HAT domain-containing protein</fullName>
    </submittedName>
</protein>
<evidence type="ECO:0000313" key="9">
    <source>
        <dbReference type="Proteomes" id="UP000007129"/>
    </source>
</evidence>
<dbReference type="InterPro" id="IPR012337">
    <property type="entry name" value="RNaseH-like_sf"/>
</dbReference>
<reference evidence="8 9" key="1">
    <citation type="journal article" date="2012" name="BMC Genomics">
        <title>Tools to kill: Genome of one of the most destructive plant pathogenic fungi Macrophomina phaseolina.</title>
        <authorList>
            <person name="Islam M.S."/>
            <person name="Haque M.S."/>
            <person name="Islam M.M."/>
            <person name="Emdad E.M."/>
            <person name="Halim A."/>
            <person name="Hossen Q.M.M."/>
            <person name="Hossain M.Z."/>
            <person name="Ahmed B."/>
            <person name="Rahim S."/>
            <person name="Rahman M.S."/>
            <person name="Alam M.M."/>
            <person name="Hou S."/>
            <person name="Wan X."/>
            <person name="Saito J.A."/>
            <person name="Alam M."/>
        </authorList>
    </citation>
    <scope>NUCLEOTIDE SEQUENCE [LARGE SCALE GENOMIC DNA]</scope>
    <source>
        <strain evidence="8 9">MS6</strain>
    </source>
</reference>
<name>K2S776_MACPH</name>
<dbReference type="Proteomes" id="UP000007129">
    <property type="component" value="Unassembled WGS sequence"/>
</dbReference>
<dbReference type="EMBL" id="AHHD01000436">
    <property type="protein sequence ID" value="EKG12725.1"/>
    <property type="molecule type" value="Genomic_DNA"/>
</dbReference>
<organism evidence="8 9">
    <name type="scientific">Macrophomina phaseolina (strain MS6)</name>
    <name type="common">Charcoal rot fungus</name>
    <dbReference type="NCBI Taxonomy" id="1126212"/>
    <lineage>
        <taxon>Eukaryota</taxon>
        <taxon>Fungi</taxon>
        <taxon>Dikarya</taxon>
        <taxon>Ascomycota</taxon>
        <taxon>Pezizomycotina</taxon>
        <taxon>Dothideomycetes</taxon>
        <taxon>Dothideomycetes incertae sedis</taxon>
        <taxon>Botryosphaeriales</taxon>
        <taxon>Botryosphaeriaceae</taxon>
        <taxon>Macrophomina</taxon>
    </lineage>
</organism>
<dbReference type="Pfam" id="PF05699">
    <property type="entry name" value="Dimer_Tnp_hAT"/>
    <property type="match status" value="1"/>
</dbReference>
<feature type="domain" description="HAT C-terminal dimerisation" evidence="7">
    <location>
        <begin position="726"/>
        <end position="791"/>
    </location>
</feature>
<comment type="caution">
    <text evidence="8">The sequence shown here is derived from an EMBL/GenBank/DDBJ whole genome shotgun (WGS) entry which is preliminary data.</text>
</comment>
<accession>K2S776</accession>
<dbReference type="PANTHER" id="PTHR46481:SF10">
    <property type="entry name" value="ZINC FINGER BED DOMAIN-CONTAINING PROTEIN 39"/>
    <property type="match status" value="1"/>
</dbReference>
<dbReference type="AlphaFoldDB" id="K2S776"/>
<evidence type="ECO:0000256" key="5">
    <source>
        <dbReference type="ARBA" id="ARBA00023242"/>
    </source>
</evidence>
<keyword evidence="5" id="KW-0539">Nucleus</keyword>
<gene>
    <name evidence="8" type="ORF">MPH_10138</name>
</gene>
<dbReference type="InterPro" id="IPR008906">
    <property type="entry name" value="HATC_C_dom"/>
</dbReference>
<evidence type="ECO:0000313" key="8">
    <source>
        <dbReference type="EMBL" id="EKG12725.1"/>
    </source>
</evidence>